<dbReference type="SUPFAM" id="SSF52096">
    <property type="entry name" value="ClpP/crotonase"/>
    <property type="match status" value="1"/>
</dbReference>
<comment type="similarity">
    <text evidence="1 2">Belongs to the enoyl-CoA hydratase/isomerase family.</text>
</comment>
<reference evidence="5" key="1">
    <citation type="journal article" date="2015" name="Genome Announc.">
        <title>Draft genome sequence of Talaromyces cellulolyticus strain Y-94, a source of lignocellulosic biomass-degrading enzymes.</title>
        <authorList>
            <person name="Fujii T."/>
            <person name="Koike H."/>
            <person name="Sawayama S."/>
            <person name="Yano S."/>
            <person name="Inoue H."/>
        </authorList>
    </citation>
    <scope>NUCLEOTIDE SEQUENCE [LARGE SCALE GENOMIC DNA]</scope>
    <source>
        <strain evidence="5">Y-94</strain>
    </source>
</reference>
<evidence type="ECO:0000313" key="4">
    <source>
        <dbReference type="EMBL" id="GAM37238.1"/>
    </source>
</evidence>
<keyword evidence="5" id="KW-1185">Reference proteome</keyword>
<dbReference type="GO" id="GO:0016853">
    <property type="term" value="F:isomerase activity"/>
    <property type="evidence" value="ECO:0007669"/>
    <property type="project" value="UniProtKB-KW"/>
</dbReference>
<dbReference type="Gene3D" id="3.40.50.720">
    <property type="entry name" value="NAD(P)-binding Rossmann-like Domain"/>
    <property type="match status" value="1"/>
</dbReference>
<sequence length="510" mass="55052">MSKLIVVTRATGLQGLGVIDALSANPDRGIRGVTRNKNSETARRHVERGIEMVAADLDDEDSLIKAFVGAMPSSLLQTSMSPSIGHVAAKTPTLKTYFWSTVPAASKLTNGEMRVPYFDVKGAIDEYFKTDQTLNAKAIFLLTGFYPSNFGYPPFALLQYIPYESRLLFFLTMCASIAIQLTAQIAGKGKLQVISVPFEQFGELYGMWGTELGLMVKLWEVAGAPKMWGTVGDGDVMIDSRDLEGAKELFYDSLMRNAIDHPTAEKLYYAILEFENDETQKIGILYGAGGTFCAGFDLHEVAKASTSTSQGSDAGDQYKGPRFNVEADRVQGRNAGPIGPSRLQVRKPLISAVAGYAVAGGLELSLIADLRVAEEDAIFGVFCRRFGVPLIDGGTVRLQAIVGLGRALDMILTGRAVTAQEGLQMGLVNRVVGKGEGLAEAVKIARQLLAFPQMCMNVDRASCYYAAYDATSFEDALRNEFRNGESVIMQEGVHGAALFAAGVGRHGSNI</sequence>
<proteinExistence type="inferred from homology"/>
<dbReference type="NCBIfam" id="NF006108">
    <property type="entry name" value="PRK08259.1"/>
    <property type="match status" value="1"/>
</dbReference>
<dbReference type="Gene3D" id="1.10.287.2460">
    <property type="match status" value="1"/>
</dbReference>
<dbReference type="Pfam" id="PF05368">
    <property type="entry name" value="NmrA"/>
    <property type="match status" value="1"/>
</dbReference>
<gene>
    <name evidence="4" type="ORF">TCE0_023r06997</name>
</gene>
<dbReference type="EMBL" id="DF933819">
    <property type="protein sequence ID" value="GAM37238.1"/>
    <property type="molecule type" value="Genomic_DNA"/>
</dbReference>
<dbReference type="InterPro" id="IPR008030">
    <property type="entry name" value="NmrA-like"/>
</dbReference>
<dbReference type="AlphaFoldDB" id="A0A0B8N320"/>
<evidence type="ECO:0000259" key="3">
    <source>
        <dbReference type="Pfam" id="PF05368"/>
    </source>
</evidence>
<dbReference type="PANTHER" id="PTHR43802:SF1">
    <property type="entry name" value="IP11341P-RELATED"/>
    <property type="match status" value="1"/>
</dbReference>
<dbReference type="PROSITE" id="PS00166">
    <property type="entry name" value="ENOYL_COA_HYDRATASE"/>
    <property type="match status" value="1"/>
</dbReference>
<dbReference type="InterPro" id="IPR018376">
    <property type="entry name" value="Enoyl-CoA_hyd/isom_CS"/>
</dbReference>
<dbReference type="Gene3D" id="3.90.226.10">
    <property type="entry name" value="2-enoyl-CoA Hydratase, Chain A, domain 1"/>
    <property type="match status" value="1"/>
</dbReference>
<dbReference type="Pfam" id="PF00378">
    <property type="entry name" value="ECH_1"/>
    <property type="match status" value="1"/>
</dbReference>
<evidence type="ECO:0000256" key="2">
    <source>
        <dbReference type="RuleBase" id="RU003707"/>
    </source>
</evidence>
<evidence type="ECO:0000313" key="5">
    <source>
        <dbReference type="Proteomes" id="UP000053095"/>
    </source>
</evidence>
<dbReference type="CDD" id="cd06558">
    <property type="entry name" value="crotonase-like"/>
    <property type="match status" value="1"/>
</dbReference>
<evidence type="ECO:0000256" key="1">
    <source>
        <dbReference type="ARBA" id="ARBA00005254"/>
    </source>
</evidence>
<dbReference type="PANTHER" id="PTHR43802">
    <property type="entry name" value="ENOYL-COA HYDRATASE"/>
    <property type="match status" value="1"/>
</dbReference>
<dbReference type="Proteomes" id="UP000053095">
    <property type="component" value="Unassembled WGS sequence"/>
</dbReference>
<organism evidence="4 5">
    <name type="scientific">Talaromyces pinophilus</name>
    <name type="common">Penicillium pinophilum</name>
    <dbReference type="NCBI Taxonomy" id="128442"/>
    <lineage>
        <taxon>Eukaryota</taxon>
        <taxon>Fungi</taxon>
        <taxon>Dikarya</taxon>
        <taxon>Ascomycota</taxon>
        <taxon>Pezizomycotina</taxon>
        <taxon>Eurotiomycetes</taxon>
        <taxon>Eurotiomycetidae</taxon>
        <taxon>Eurotiales</taxon>
        <taxon>Trichocomaceae</taxon>
        <taxon>Talaromyces</taxon>
        <taxon>Talaromyces sect. Talaromyces</taxon>
    </lineage>
</organism>
<feature type="domain" description="NmrA-like" evidence="3">
    <location>
        <begin position="1"/>
        <end position="156"/>
    </location>
</feature>
<protein>
    <submittedName>
        <fullName evidence="4">Enoyl-CoA hydratase/isomerase family protein</fullName>
    </submittedName>
</protein>
<accession>A0A0B8N320</accession>
<dbReference type="SUPFAM" id="SSF51735">
    <property type="entry name" value="NAD(P)-binding Rossmann-fold domains"/>
    <property type="match status" value="1"/>
</dbReference>
<dbReference type="InterPro" id="IPR001753">
    <property type="entry name" value="Enoyl-CoA_hydra/iso"/>
</dbReference>
<name>A0A0B8N320_TALPI</name>
<dbReference type="InterPro" id="IPR029045">
    <property type="entry name" value="ClpP/crotonase-like_dom_sf"/>
</dbReference>
<dbReference type="InterPro" id="IPR036291">
    <property type="entry name" value="NAD(P)-bd_dom_sf"/>
</dbReference>